<keyword evidence="3" id="KW-1185">Reference proteome</keyword>
<evidence type="ECO:0000313" key="2">
    <source>
        <dbReference type="EMBL" id="SFA79318.1"/>
    </source>
</evidence>
<dbReference type="OrthoDB" id="3593544at2"/>
<dbReference type="RefSeq" id="WP_091668640.1">
    <property type="nucleotide sequence ID" value="NZ_FOKG01000001.1"/>
</dbReference>
<evidence type="ECO:0000256" key="1">
    <source>
        <dbReference type="SAM" id="Phobius"/>
    </source>
</evidence>
<keyword evidence="1" id="KW-0812">Transmembrane</keyword>
<reference evidence="3" key="1">
    <citation type="submission" date="2016-10" db="EMBL/GenBank/DDBJ databases">
        <authorList>
            <person name="Varghese N."/>
            <person name="Submissions S."/>
        </authorList>
    </citation>
    <scope>NUCLEOTIDE SEQUENCE [LARGE SCALE GENOMIC DNA]</scope>
    <source>
        <strain evidence="3">CGMCC 4.3568</strain>
    </source>
</reference>
<keyword evidence="1" id="KW-1133">Transmembrane helix</keyword>
<dbReference type="AlphaFoldDB" id="A0A1I0VSW9"/>
<sequence>MVIQHANSSEYLAAVRTAMDEFEEALRNRYTDSFKNWKTGGNGAQWTLGGALQPQLDPAMSDDEADRIFQEATSHVPKWAAEIRADAESAIPVYDSQELNELNSAVEQMNHIAQLLEFNGPALRDKGEISDITNEISSAGGEWQGVSADKFGEDFGKSAEPTKENQRDIAVSLAKLYSARAAVISSIRGHTLTSIRQATEQLGATVDSGAESVRWTMASVFAIIVGFAGPVAAVATSVAAIVGSIVDPADPDQKFENDIGSVVAELKTALEDGKNKAVENETEYSAKVTELQDAITEKQNAEPRNLELYDFTSSGESVGQAEAGGYTYVRATIERLAKACYLASEKYEPLINHAIATDDADPQLKGINNTEQSGDVYLKDTRDTFVSFLQTTCARYREAGDRLMDAAREYDNAETNDEDILTAIGKELDFNGDESGTETVTQHVGATPGIEKHWNQ</sequence>
<name>A0A1I0VSW9_9PSEU</name>
<protein>
    <submittedName>
        <fullName evidence="2">Uncharacterized protein</fullName>
    </submittedName>
</protein>
<dbReference type="EMBL" id="FOKG01000001">
    <property type="protein sequence ID" value="SFA79318.1"/>
    <property type="molecule type" value="Genomic_DNA"/>
</dbReference>
<organism evidence="2 3">
    <name type="scientific">Amycolatopsis marina</name>
    <dbReference type="NCBI Taxonomy" id="490629"/>
    <lineage>
        <taxon>Bacteria</taxon>
        <taxon>Bacillati</taxon>
        <taxon>Actinomycetota</taxon>
        <taxon>Actinomycetes</taxon>
        <taxon>Pseudonocardiales</taxon>
        <taxon>Pseudonocardiaceae</taxon>
        <taxon>Amycolatopsis</taxon>
    </lineage>
</organism>
<dbReference type="Proteomes" id="UP000243799">
    <property type="component" value="Unassembled WGS sequence"/>
</dbReference>
<keyword evidence="1" id="KW-0472">Membrane</keyword>
<gene>
    <name evidence="2" type="ORF">SAMN05216266_101464</name>
</gene>
<feature type="transmembrane region" description="Helical" evidence="1">
    <location>
        <begin position="220"/>
        <end position="246"/>
    </location>
</feature>
<evidence type="ECO:0000313" key="3">
    <source>
        <dbReference type="Proteomes" id="UP000243799"/>
    </source>
</evidence>
<dbReference type="STRING" id="490629.SAMN05216266_101464"/>
<accession>A0A1I0VSW9</accession>
<proteinExistence type="predicted"/>